<dbReference type="EMBL" id="JACBAZ010000004">
    <property type="protein sequence ID" value="NWK56480.1"/>
    <property type="molecule type" value="Genomic_DNA"/>
</dbReference>
<dbReference type="InterPro" id="IPR002645">
    <property type="entry name" value="STAS_dom"/>
</dbReference>
<evidence type="ECO:0000256" key="4">
    <source>
        <dbReference type="ARBA" id="ARBA00023136"/>
    </source>
</evidence>
<name>A0A851GNS5_9BACT</name>
<dbReference type="PROSITE" id="PS50801">
    <property type="entry name" value="STAS"/>
    <property type="match status" value="1"/>
</dbReference>
<keyword evidence="8" id="KW-1185">Reference proteome</keyword>
<feature type="transmembrane region" description="Helical" evidence="5">
    <location>
        <begin position="154"/>
        <end position="172"/>
    </location>
</feature>
<feature type="transmembrane region" description="Helical" evidence="5">
    <location>
        <begin position="48"/>
        <end position="65"/>
    </location>
</feature>
<proteinExistence type="predicted"/>
<evidence type="ECO:0000259" key="6">
    <source>
        <dbReference type="PROSITE" id="PS50801"/>
    </source>
</evidence>
<reference evidence="7 8" key="1">
    <citation type="submission" date="2020-07" db="EMBL/GenBank/DDBJ databases">
        <title>Roseicoccus Jingziensis gen. nov., sp. nov., isolated from coastal seawater.</title>
        <authorList>
            <person name="Feng X."/>
        </authorList>
    </citation>
    <scope>NUCLEOTIDE SEQUENCE [LARGE SCALE GENOMIC DNA]</scope>
    <source>
        <strain evidence="7 8">N1E253</strain>
    </source>
</reference>
<dbReference type="InterPro" id="IPR011547">
    <property type="entry name" value="SLC26A/SulP_dom"/>
</dbReference>
<feature type="transmembrane region" description="Helical" evidence="5">
    <location>
        <begin position="356"/>
        <end position="375"/>
    </location>
</feature>
<feature type="transmembrane region" description="Helical" evidence="5">
    <location>
        <begin position="205"/>
        <end position="223"/>
    </location>
</feature>
<dbReference type="Pfam" id="PF00916">
    <property type="entry name" value="Sulfate_transp"/>
    <property type="match status" value="1"/>
</dbReference>
<evidence type="ECO:0000256" key="3">
    <source>
        <dbReference type="ARBA" id="ARBA00022989"/>
    </source>
</evidence>
<dbReference type="InterPro" id="IPR001902">
    <property type="entry name" value="SLC26A/SulP_fam"/>
</dbReference>
<comment type="subcellular location">
    <subcellularLocation>
        <location evidence="1">Membrane</location>
        <topology evidence="1">Multi-pass membrane protein</topology>
    </subcellularLocation>
</comment>
<accession>A0A851GNS5</accession>
<feature type="transmembrane region" description="Helical" evidence="5">
    <location>
        <begin position="95"/>
        <end position="112"/>
    </location>
</feature>
<dbReference type="Pfam" id="PF01740">
    <property type="entry name" value="STAS"/>
    <property type="match status" value="1"/>
</dbReference>
<feature type="transmembrane region" description="Helical" evidence="5">
    <location>
        <begin position="410"/>
        <end position="426"/>
    </location>
</feature>
<feature type="transmembrane region" description="Helical" evidence="5">
    <location>
        <begin position="124"/>
        <end position="142"/>
    </location>
</feature>
<dbReference type="RefSeq" id="WP_178933253.1">
    <property type="nucleotide sequence ID" value="NZ_JACBAZ010000004.1"/>
</dbReference>
<dbReference type="InterPro" id="IPR036513">
    <property type="entry name" value="STAS_dom_sf"/>
</dbReference>
<dbReference type="SUPFAM" id="SSF52091">
    <property type="entry name" value="SpoIIaa-like"/>
    <property type="match status" value="1"/>
</dbReference>
<gene>
    <name evidence="7" type="ORF">HW115_12730</name>
</gene>
<dbReference type="GO" id="GO:0055085">
    <property type="term" value="P:transmembrane transport"/>
    <property type="evidence" value="ECO:0007669"/>
    <property type="project" value="InterPro"/>
</dbReference>
<evidence type="ECO:0000256" key="5">
    <source>
        <dbReference type="SAM" id="Phobius"/>
    </source>
</evidence>
<dbReference type="Proteomes" id="UP000557872">
    <property type="component" value="Unassembled WGS sequence"/>
</dbReference>
<feature type="transmembrane region" description="Helical" evidence="5">
    <location>
        <begin position="71"/>
        <end position="88"/>
    </location>
</feature>
<evidence type="ECO:0000256" key="1">
    <source>
        <dbReference type="ARBA" id="ARBA00004141"/>
    </source>
</evidence>
<evidence type="ECO:0000313" key="8">
    <source>
        <dbReference type="Proteomes" id="UP000557872"/>
    </source>
</evidence>
<dbReference type="AlphaFoldDB" id="A0A851GNS5"/>
<dbReference type="CDD" id="cd07042">
    <property type="entry name" value="STAS_SulP_like_sulfate_transporter"/>
    <property type="match status" value="1"/>
</dbReference>
<sequence>MHRHAKAVFRAFFSTVLRILSGNGLDWFPIRHELRSYSRDKLQHDSRASINVAILCLSQGIAFAAIADLPIYYGILCASFAPIVAPFFSHSRHTILGPTNATAFMVFSFFAASHGTLDKDPVSYMPLLICMVGVLSVIGALLKVADLLQYVSRSVLVGYITGAALLILTNQTRHLLGIATPMAEGTVPKTFFAIIEKTIQCADSINWQPVSIGAATLLLYFILQKKAPKLPNFAISLTLSSIIAYALRHNTEAFADLRTFDPLHVNHLKITIPNVNSGDVSALLGIAFAIAFLASLENTVMSKSIASKSGDRPNTNQDMLSLGMTNIATSLVAPMAASGSLTRSALNYESGAMTRFASIFTGLLGLAGFFILLQVPLVENIPKSSLAALVIAIAISLINKKSIRICLRSTRDDAIVIITTLCATLLLPRLDYAIFIGVGVSLCLFLRKASVPHLIEYELTDAGHLLELGEKRKRPIPAISIVHVEGDLFFGAADLFRTQVQRTTADPNLKVIILRLKNARHLDATSVLALEDLIKDTRKKGVHILISGATREVYTILKQSGVLKTLQKGCNRKAGETNLFMYFQPNPNISTRDALIRAQELLGTKQADIKIFYDPNKEPQN</sequence>
<evidence type="ECO:0000256" key="2">
    <source>
        <dbReference type="ARBA" id="ARBA00022692"/>
    </source>
</evidence>
<evidence type="ECO:0000313" key="7">
    <source>
        <dbReference type="EMBL" id="NWK56480.1"/>
    </source>
</evidence>
<dbReference type="GO" id="GO:0016020">
    <property type="term" value="C:membrane"/>
    <property type="evidence" value="ECO:0007669"/>
    <property type="project" value="UniProtKB-SubCell"/>
</dbReference>
<dbReference type="PANTHER" id="PTHR11814">
    <property type="entry name" value="SULFATE TRANSPORTER"/>
    <property type="match status" value="1"/>
</dbReference>
<organism evidence="7 8">
    <name type="scientific">Oceaniferula marina</name>
    <dbReference type="NCBI Taxonomy" id="2748318"/>
    <lineage>
        <taxon>Bacteria</taxon>
        <taxon>Pseudomonadati</taxon>
        <taxon>Verrucomicrobiota</taxon>
        <taxon>Verrucomicrobiia</taxon>
        <taxon>Verrucomicrobiales</taxon>
        <taxon>Verrucomicrobiaceae</taxon>
        <taxon>Oceaniferula</taxon>
    </lineage>
</organism>
<feature type="transmembrane region" description="Helical" evidence="5">
    <location>
        <begin position="280"/>
        <end position="300"/>
    </location>
</feature>
<keyword evidence="3 5" id="KW-1133">Transmembrane helix</keyword>
<keyword evidence="2 5" id="KW-0812">Transmembrane</keyword>
<comment type="caution">
    <text evidence="7">The sequence shown here is derived from an EMBL/GenBank/DDBJ whole genome shotgun (WGS) entry which is preliminary data.</text>
</comment>
<feature type="transmembrane region" description="Helical" evidence="5">
    <location>
        <begin position="230"/>
        <end position="247"/>
    </location>
</feature>
<keyword evidence="4 5" id="KW-0472">Membrane</keyword>
<feature type="domain" description="STAS" evidence="6">
    <location>
        <begin position="469"/>
        <end position="566"/>
    </location>
</feature>
<protein>
    <submittedName>
        <fullName evidence="7">SulP family inorganic anion transporter</fullName>
    </submittedName>
</protein>
<dbReference type="Gene3D" id="3.30.750.24">
    <property type="entry name" value="STAS domain"/>
    <property type="match status" value="1"/>
</dbReference>